<reference evidence="3" key="1">
    <citation type="submission" date="2020-10" db="EMBL/GenBank/DDBJ databases">
        <title>Ca. Dormibacterota MAGs.</title>
        <authorList>
            <person name="Montgomery K."/>
        </authorList>
    </citation>
    <scope>NUCLEOTIDE SEQUENCE [LARGE SCALE GENOMIC DNA]</scope>
    <source>
        <strain evidence="3">SC8812_S17_10</strain>
    </source>
</reference>
<organism evidence="3 4">
    <name type="scientific">Candidatus Nephthysia bennettiae</name>
    <dbReference type="NCBI Taxonomy" id="3127016"/>
    <lineage>
        <taxon>Bacteria</taxon>
        <taxon>Bacillati</taxon>
        <taxon>Candidatus Dormiibacterota</taxon>
        <taxon>Candidatus Dormibacteria</taxon>
        <taxon>Candidatus Dormibacterales</taxon>
        <taxon>Candidatus Dormibacteraceae</taxon>
        <taxon>Candidatus Nephthysia</taxon>
    </lineage>
</organism>
<dbReference type="EMBL" id="JAEKNR010000185">
    <property type="protein sequence ID" value="MBJ7600057.1"/>
    <property type="molecule type" value="Genomic_DNA"/>
</dbReference>
<evidence type="ECO:0000259" key="2">
    <source>
        <dbReference type="Pfam" id="PF19053"/>
    </source>
</evidence>
<evidence type="ECO:0000313" key="4">
    <source>
        <dbReference type="Proteomes" id="UP000612893"/>
    </source>
</evidence>
<dbReference type="Pfam" id="PF19053">
    <property type="entry name" value="EccD"/>
    <property type="match status" value="1"/>
</dbReference>
<feature type="non-terminal residue" evidence="3">
    <location>
        <position position="1"/>
    </location>
</feature>
<feature type="domain" description="EccD-like transmembrane" evidence="2">
    <location>
        <begin position="7"/>
        <end position="69"/>
    </location>
</feature>
<dbReference type="InterPro" id="IPR044049">
    <property type="entry name" value="EccD_transm"/>
</dbReference>
<accession>A0A934K406</accession>
<proteinExistence type="predicted"/>
<feature type="transmembrane region" description="Helical" evidence="1">
    <location>
        <begin position="49"/>
        <end position="72"/>
    </location>
</feature>
<comment type="caution">
    <text evidence="3">The sequence shown here is derived from an EMBL/GenBank/DDBJ whole genome shotgun (WGS) entry which is preliminary data.</text>
</comment>
<protein>
    <recommendedName>
        <fullName evidence="2">EccD-like transmembrane domain-containing protein</fullName>
    </recommendedName>
</protein>
<sequence length="76" mass="7570">YLWAGSSRPPAAVAVALATALVLAGAAIAGRRRGLSPLLLRRLDQLEALALLATIPLAAGSLGAYSAVAAAAHRLA</sequence>
<keyword evidence="1" id="KW-1133">Transmembrane helix</keyword>
<keyword evidence="4" id="KW-1185">Reference proteome</keyword>
<dbReference type="AlphaFoldDB" id="A0A934K406"/>
<keyword evidence="1" id="KW-0812">Transmembrane</keyword>
<gene>
    <name evidence="3" type="ORF">JF922_18515</name>
</gene>
<keyword evidence="1" id="KW-0472">Membrane</keyword>
<dbReference type="Proteomes" id="UP000612893">
    <property type="component" value="Unassembled WGS sequence"/>
</dbReference>
<feature type="transmembrane region" description="Helical" evidence="1">
    <location>
        <begin position="12"/>
        <end position="29"/>
    </location>
</feature>
<evidence type="ECO:0000313" key="3">
    <source>
        <dbReference type="EMBL" id="MBJ7600057.1"/>
    </source>
</evidence>
<evidence type="ECO:0000256" key="1">
    <source>
        <dbReference type="SAM" id="Phobius"/>
    </source>
</evidence>
<name>A0A934K406_9BACT</name>